<gene>
    <name evidence="6" type="ORF">EJ03DRAFT_67680</name>
</gene>
<dbReference type="Gene3D" id="3.40.50.150">
    <property type="entry name" value="Vaccinia Virus protein VP39"/>
    <property type="match status" value="1"/>
</dbReference>
<dbReference type="Pfam" id="PF01596">
    <property type="entry name" value="Methyltransf_3"/>
    <property type="match status" value="1"/>
</dbReference>
<evidence type="ECO:0000313" key="7">
    <source>
        <dbReference type="Proteomes" id="UP000799436"/>
    </source>
</evidence>
<evidence type="ECO:0000313" key="6">
    <source>
        <dbReference type="EMBL" id="KAF2770426.1"/>
    </source>
</evidence>
<keyword evidence="1 6" id="KW-0489">Methyltransferase</keyword>
<dbReference type="GO" id="GO:0008757">
    <property type="term" value="F:S-adenosylmethionine-dependent methyltransferase activity"/>
    <property type="evidence" value="ECO:0007669"/>
    <property type="project" value="TreeGrafter"/>
</dbReference>
<dbReference type="EMBL" id="ML995826">
    <property type="protein sequence ID" value="KAF2770426.1"/>
    <property type="molecule type" value="Genomic_DNA"/>
</dbReference>
<proteinExistence type="inferred from homology"/>
<dbReference type="AlphaFoldDB" id="A0A6G1LC55"/>
<organism evidence="6 7">
    <name type="scientific">Teratosphaeria nubilosa</name>
    <dbReference type="NCBI Taxonomy" id="161662"/>
    <lineage>
        <taxon>Eukaryota</taxon>
        <taxon>Fungi</taxon>
        <taxon>Dikarya</taxon>
        <taxon>Ascomycota</taxon>
        <taxon>Pezizomycotina</taxon>
        <taxon>Dothideomycetes</taxon>
        <taxon>Dothideomycetidae</taxon>
        <taxon>Mycosphaerellales</taxon>
        <taxon>Teratosphaeriaceae</taxon>
        <taxon>Teratosphaeria</taxon>
    </lineage>
</organism>
<dbReference type="InterPro" id="IPR002935">
    <property type="entry name" value="SAM_O-MeTrfase"/>
</dbReference>
<feature type="region of interest" description="Disordered" evidence="5">
    <location>
        <begin position="1"/>
        <end position="21"/>
    </location>
</feature>
<keyword evidence="2 6" id="KW-0808">Transferase</keyword>
<evidence type="ECO:0000256" key="4">
    <source>
        <dbReference type="ARBA" id="ARBA00023453"/>
    </source>
</evidence>
<keyword evidence="3" id="KW-0949">S-adenosyl-L-methionine</keyword>
<dbReference type="InterPro" id="IPR029063">
    <property type="entry name" value="SAM-dependent_MTases_sf"/>
</dbReference>
<dbReference type="GO" id="GO:0008171">
    <property type="term" value="F:O-methyltransferase activity"/>
    <property type="evidence" value="ECO:0007669"/>
    <property type="project" value="InterPro"/>
</dbReference>
<accession>A0A6G1LC55</accession>
<dbReference type="InterPro" id="IPR050362">
    <property type="entry name" value="Cation-dep_OMT"/>
</dbReference>
<evidence type="ECO:0000256" key="1">
    <source>
        <dbReference type="ARBA" id="ARBA00022603"/>
    </source>
</evidence>
<evidence type="ECO:0000256" key="5">
    <source>
        <dbReference type="SAM" id="MobiDB-lite"/>
    </source>
</evidence>
<evidence type="ECO:0000256" key="3">
    <source>
        <dbReference type="ARBA" id="ARBA00022691"/>
    </source>
</evidence>
<dbReference type="SUPFAM" id="SSF53335">
    <property type="entry name" value="S-adenosyl-L-methionine-dependent methyltransferases"/>
    <property type="match status" value="1"/>
</dbReference>
<protein>
    <submittedName>
        <fullName evidence="6">O-methyltransferase</fullName>
    </submittedName>
</protein>
<dbReference type="PANTHER" id="PTHR10509">
    <property type="entry name" value="O-METHYLTRANSFERASE-RELATED"/>
    <property type="match status" value="1"/>
</dbReference>
<dbReference type="GO" id="GO:0032259">
    <property type="term" value="P:methylation"/>
    <property type="evidence" value="ECO:0007669"/>
    <property type="project" value="UniProtKB-KW"/>
</dbReference>
<dbReference type="PANTHER" id="PTHR10509:SF14">
    <property type="entry name" value="CAFFEOYL-COA O-METHYLTRANSFERASE 3-RELATED"/>
    <property type="match status" value="1"/>
</dbReference>
<keyword evidence="7" id="KW-1185">Reference proteome</keyword>
<dbReference type="OrthoDB" id="10251242at2759"/>
<evidence type="ECO:0000256" key="2">
    <source>
        <dbReference type="ARBA" id="ARBA00022679"/>
    </source>
</evidence>
<comment type="similarity">
    <text evidence="4">Belongs to the class I-like SAM-binding methyltransferase superfamily. Cation-dependent O-methyltransferase family.</text>
</comment>
<name>A0A6G1LC55_9PEZI</name>
<reference evidence="6" key="1">
    <citation type="journal article" date="2020" name="Stud. Mycol.">
        <title>101 Dothideomycetes genomes: a test case for predicting lifestyles and emergence of pathogens.</title>
        <authorList>
            <person name="Haridas S."/>
            <person name="Albert R."/>
            <person name="Binder M."/>
            <person name="Bloem J."/>
            <person name="Labutti K."/>
            <person name="Salamov A."/>
            <person name="Andreopoulos B."/>
            <person name="Baker S."/>
            <person name="Barry K."/>
            <person name="Bills G."/>
            <person name="Bluhm B."/>
            <person name="Cannon C."/>
            <person name="Castanera R."/>
            <person name="Culley D."/>
            <person name="Daum C."/>
            <person name="Ezra D."/>
            <person name="Gonzalez J."/>
            <person name="Henrissat B."/>
            <person name="Kuo A."/>
            <person name="Liang C."/>
            <person name="Lipzen A."/>
            <person name="Lutzoni F."/>
            <person name="Magnuson J."/>
            <person name="Mondo S."/>
            <person name="Nolan M."/>
            <person name="Ohm R."/>
            <person name="Pangilinan J."/>
            <person name="Park H.-J."/>
            <person name="Ramirez L."/>
            <person name="Alfaro M."/>
            <person name="Sun H."/>
            <person name="Tritt A."/>
            <person name="Yoshinaga Y."/>
            <person name="Zwiers L.-H."/>
            <person name="Turgeon B."/>
            <person name="Goodwin S."/>
            <person name="Spatafora J."/>
            <person name="Crous P."/>
            <person name="Grigoriev I."/>
        </authorList>
    </citation>
    <scope>NUCLEOTIDE SEQUENCE</scope>
    <source>
        <strain evidence="6">CBS 116005</strain>
    </source>
</reference>
<sequence>MSQQNPIPRHETATKDNPIPHLRWEQDPRWTAVDQYALSHLFPPTSPYYAALQYAREQAAAAGLRSIEVSALQGRFLRLQCMLLGAKNILEVGTLGGYSSIILASSSPEAKVTTIEIEEKNKAVAERAIANAGLSERINVLLGAGVDVLPRLRKEIDEGQREKFRFVFIDADKENGLHYLNDAIPMCEPGSLIVVDNVVRKGSLADEEIAKFDSKTAGSRAVVEGAGRDERTESTLLQTVGEKNYDGFLLCYVK</sequence>
<dbReference type="Proteomes" id="UP000799436">
    <property type="component" value="Unassembled WGS sequence"/>
</dbReference>
<dbReference type="PROSITE" id="PS51682">
    <property type="entry name" value="SAM_OMT_I"/>
    <property type="match status" value="1"/>
</dbReference>